<keyword evidence="2" id="KW-1185">Reference proteome</keyword>
<evidence type="ECO:0000313" key="1">
    <source>
        <dbReference type="EMBL" id="EHK54282.1"/>
    </source>
</evidence>
<dbReference type="AlphaFoldDB" id="H0HYE4"/>
<reference evidence="1 2" key="1">
    <citation type="journal article" date="2012" name="J. Bacteriol.">
        <title>Draft Genome Sequence of Mesorhizobium alhagi CCNWXJ12-2T, a Novel Salt-Resistant Species Isolated from the Desert of Northwestern China.</title>
        <authorList>
            <person name="Zhou M."/>
            <person name="Chen W."/>
            <person name="Chen H."/>
            <person name="Wei G."/>
        </authorList>
    </citation>
    <scope>NUCLEOTIDE SEQUENCE [LARGE SCALE GENOMIC DNA]</scope>
    <source>
        <strain evidence="1 2">CCNWXJ12-2</strain>
    </source>
</reference>
<accession>H0HYE4</accession>
<proteinExistence type="predicted"/>
<dbReference type="EMBL" id="AHAM01000218">
    <property type="protein sequence ID" value="EHK54282.1"/>
    <property type="molecule type" value="Genomic_DNA"/>
</dbReference>
<gene>
    <name evidence="1" type="ORF">MAXJ12_26113</name>
</gene>
<sequence length="40" mass="4527">MLVTAIDRSFESNDRTYGFRRVWHDVLAEGPSVFPAACIV</sequence>
<name>H0HYE4_9HYPH</name>
<organism evidence="1 2">
    <name type="scientific">Mesorhizobium alhagi CCNWXJ12-2</name>
    <dbReference type="NCBI Taxonomy" id="1107882"/>
    <lineage>
        <taxon>Bacteria</taxon>
        <taxon>Pseudomonadati</taxon>
        <taxon>Pseudomonadota</taxon>
        <taxon>Alphaproteobacteria</taxon>
        <taxon>Hyphomicrobiales</taxon>
        <taxon>Phyllobacteriaceae</taxon>
        <taxon>Allomesorhizobium</taxon>
    </lineage>
</organism>
<evidence type="ECO:0000313" key="2">
    <source>
        <dbReference type="Proteomes" id="UP000003250"/>
    </source>
</evidence>
<dbReference type="PATRIC" id="fig|1107882.3.peg.5066"/>
<protein>
    <submittedName>
        <fullName evidence="1">Integrase catalytic subunit</fullName>
    </submittedName>
</protein>
<dbReference type="Proteomes" id="UP000003250">
    <property type="component" value="Unassembled WGS sequence"/>
</dbReference>